<dbReference type="Pfam" id="PF00005">
    <property type="entry name" value="ABC_tran"/>
    <property type="match status" value="1"/>
</dbReference>
<dbReference type="EMBL" id="MHCX01000023">
    <property type="protein sequence ID" value="OGY29498.1"/>
    <property type="molecule type" value="Genomic_DNA"/>
</dbReference>
<protein>
    <submittedName>
        <fullName evidence="5">ABC transporter</fullName>
    </submittedName>
</protein>
<keyword evidence="1" id="KW-0813">Transport</keyword>
<dbReference type="SUPFAM" id="SSF52540">
    <property type="entry name" value="P-loop containing nucleoside triphosphate hydrolases"/>
    <property type="match status" value="1"/>
</dbReference>
<dbReference type="Proteomes" id="UP000177821">
    <property type="component" value="Unassembled WGS sequence"/>
</dbReference>
<dbReference type="InterPro" id="IPR027417">
    <property type="entry name" value="P-loop_NTPase"/>
</dbReference>
<dbReference type="Gene3D" id="3.40.50.300">
    <property type="entry name" value="P-loop containing nucleotide triphosphate hydrolases"/>
    <property type="match status" value="1"/>
</dbReference>
<dbReference type="PROSITE" id="PS50893">
    <property type="entry name" value="ABC_TRANSPORTER_2"/>
    <property type="match status" value="1"/>
</dbReference>
<reference evidence="5 6" key="1">
    <citation type="journal article" date="2016" name="Nat. Commun.">
        <title>Thousands of microbial genomes shed light on interconnected biogeochemical processes in an aquifer system.</title>
        <authorList>
            <person name="Anantharaman K."/>
            <person name="Brown C.T."/>
            <person name="Hug L.A."/>
            <person name="Sharon I."/>
            <person name="Castelle C.J."/>
            <person name="Probst A.J."/>
            <person name="Thomas B.C."/>
            <person name="Singh A."/>
            <person name="Wilkins M.J."/>
            <person name="Karaoz U."/>
            <person name="Brodie E.L."/>
            <person name="Williams K.H."/>
            <person name="Hubbard S.S."/>
            <person name="Banfield J.F."/>
        </authorList>
    </citation>
    <scope>NUCLEOTIDE SEQUENCE [LARGE SCALE GENOMIC DNA]</scope>
</reference>
<organism evidence="5 6">
    <name type="scientific">Candidatus Woykebacteria bacterium RIFCSPHIGHO2_02_FULL_43_16b</name>
    <dbReference type="NCBI Taxonomy" id="1802601"/>
    <lineage>
        <taxon>Bacteria</taxon>
        <taxon>Candidatus Woykeibacteriota</taxon>
    </lineage>
</organism>
<evidence type="ECO:0000313" key="6">
    <source>
        <dbReference type="Proteomes" id="UP000177821"/>
    </source>
</evidence>
<dbReference type="PANTHER" id="PTHR42711:SF1">
    <property type="entry name" value="ABC-TRANSPORT PROTEIN, ATP-BINDING COMPONENT"/>
    <property type="match status" value="1"/>
</dbReference>
<evidence type="ECO:0000259" key="4">
    <source>
        <dbReference type="PROSITE" id="PS50893"/>
    </source>
</evidence>
<dbReference type="GO" id="GO:0005524">
    <property type="term" value="F:ATP binding"/>
    <property type="evidence" value="ECO:0007669"/>
    <property type="project" value="UniProtKB-KW"/>
</dbReference>
<keyword evidence="3" id="KW-0067">ATP-binding</keyword>
<evidence type="ECO:0000313" key="5">
    <source>
        <dbReference type="EMBL" id="OGY29498.1"/>
    </source>
</evidence>
<accession>A0A1G1WP21</accession>
<keyword evidence="2" id="KW-0547">Nucleotide-binding</keyword>
<evidence type="ECO:0000256" key="3">
    <source>
        <dbReference type="ARBA" id="ARBA00022840"/>
    </source>
</evidence>
<dbReference type="SMART" id="SM00382">
    <property type="entry name" value="AAA"/>
    <property type="match status" value="1"/>
</dbReference>
<evidence type="ECO:0000256" key="2">
    <source>
        <dbReference type="ARBA" id="ARBA00022741"/>
    </source>
</evidence>
<proteinExistence type="predicted"/>
<feature type="domain" description="ABC transporter" evidence="4">
    <location>
        <begin position="6"/>
        <end position="259"/>
    </location>
</feature>
<dbReference type="InterPro" id="IPR003439">
    <property type="entry name" value="ABC_transporter-like_ATP-bd"/>
</dbReference>
<dbReference type="GO" id="GO:0016887">
    <property type="term" value="F:ATP hydrolysis activity"/>
    <property type="evidence" value="ECO:0007669"/>
    <property type="project" value="InterPro"/>
</dbReference>
<gene>
    <name evidence="5" type="ORF">A3J50_03165</name>
</gene>
<dbReference type="PANTHER" id="PTHR42711">
    <property type="entry name" value="ABC TRANSPORTER ATP-BINDING PROTEIN"/>
    <property type="match status" value="1"/>
</dbReference>
<sequence>MAETIISVKNLNKDFLVKRKESGFGGAIRTLLNPKFEKVSAINDISFEVSKGEIIAFIGPNGAGKSTTIKVLTGILYPTSGKVSVLGMTPWEKRQTLAFKIGSVFGQRPQLWYHLPPQDTFDLFSKIYEVDPKDYHERLDFLISAFEIQDFLTIPVRKLSLGQRMRSEIVASLIHNPEVLFLDEPTIGLDIIAKQTIREVLRKINREHKTTIFLTSHDVADIEALCERTVIINHGQIIFDDQTENLRKQYLSTKVIKADFETPISDFNPKFGKILNKSKFSIT</sequence>
<dbReference type="AlphaFoldDB" id="A0A1G1WP21"/>
<comment type="caution">
    <text evidence="5">The sequence shown here is derived from an EMBL/GenBank/DDBJ whole genome shotgun (WGS) entry which is preliminary data.</text>
</comment>
<dbReference type="InterPro" id="IPR050763">
    <property type="entry name" value="ABC_transporter_ATP-binding"/>
</dbReference>
<dbReference type="InterPro" id="IPR003593">
    <property type="entry name" value="AAA+_ATPase"/>
</dbReference>
<evidence type="ECO:0000256" key="1">
    <source>
        <dbReference type="ARBA" id="ARBA00022448"/>
    </source>
</evidence>
<feature type="non-terminal residue" evidence="5">
    <location>
        <position position="283"/>
    </location>
</feature>
<name>A0A1G1WP21_9BACT</name>